<dbReference type="RefSeq" id="WP_302709705.1">
    <property type="nucleotide sequence ID" value="NZ_JAULSC010000022.1"/>
</dbReference>
<name>A0ABT8TYA0_9ACTN</name>
<evidence type="ECO:0000259" key="2">
    <source>
        <dbReference type="Pfam" id="PF02371"/>
    </source>
</evidence>
<dbReference type="Pfam" id="PF02371">
    <property type="entry name" value="Transposase_20"/>
    <property type="match status" value="1"/>
</dbReference>
<dbReference type="InterPro" id="IPR003346">
    <property type="entry name" value="Transposase_20"/>
</dbReference>
<feature type="domain" description="Transposase IS116/IS110/IS902 C-terminal" evidence="2">
    <location>
        <begin position="254"/>
        <end position="338"/>
    </location>
</feature>
<keyword evidence="4" id="KW-1185">Reference proteome</keyword>
<dbReference type="InterPro" id="IPR047650">
    <property type="entry name" value="Transpos_IS110"/>
</dbReference>
<proteinExistence type="predicted"/>
<evidence type="ECO:0000313" key="4">
    <source>
        <dbReference type="Proteomes" id="UP001168363"/>
    </source>
</evidence>
<comment type="caution">
    <text evidence="3">The sequence shown here is derived from an EMBL/GenBank/DDBJ whole genome shotgun (WGS) entry which is preliminary data.</text>
</comment>
<dbReference type="PANTHER" id="PTHR33055:SF15">
    <property type="entry name" value="TRANSPOSASE-RELATED"/>
    <property type="match status" value="1"/>
</dbReference>
<evidence type="ECO:0000259" key="1">
    <source>
        <dbReference type="Pfam" id="PF01548"/>
    </source>
</evidence>
<dbReference type="EMBL" id="JAULSC010000022">
    <property type="protein sequence ID" value="MDO3397516.1"/>
    <property type="molecule type" value="Genomic_DNA"/>
</dbReference>
<feature type="domain" description="Transposase IS110-like N-terminal" evidence="1">
    <location>
        <begin position="9"/>
        <end position="156"/>
    </location>
</feature>
<sequence length="417" mass="46506">METFAERVAGIDIGKADVKVCLRVPSTRVGRRHSEIRTFATTTRSLLALRDWLIEEQVTLVGMESTGEYWRPVYYLLEEIVECWLINPQHIKVVPGRKSDVSDAAWIAQLVEHGLVRPSFVPPPPIRRLRDLTRFRSSLIHDKTRQVQRLHNVLEDAGIKLSLVATDIMGVSGRLMISALIAGQREPEQLAELALGRLKKKNAALIDALTGRFDDHHGLLAQMMLDQIDSLDAAVAKLDIQIDASIEPFRQIQEHLVTIPGVGKRASEVIIAETGADMARFATPGHLSSWAGLCPGNNESAGKRFSGKTRNGNAWLCGILGDCATAAARSKNTYIAERHRRLQRRRGRKRAKVAISRTILESAWWIMSRNVDYQDLGPEHFLTRTPNPARRAHRLVLELRALGYDIPALTTPAAIST</sequence>
<evidence type="ECO:0000313" key="3">
    <source>
        <dbReference type="EMBL" id="MDO3397516.1"/>
    </source>
</evidence>
<organism evidence="3 4">
    <name type="scientific">Nocardioides cremeus</name>
    <dbReference type="NCBI Taxonomy" id="3058044"/>
    <lineage>
        <taxon>Bacteria</taxon>
        <taxon>Bacillati</taxon>
        <taxon>Actinomycetota</taxon>
        <taxon>Actinomycetes</taxon>
        <taxon>Propionibacteriales</taxon>
        <taxon>Nocardioidaceae</taxon>
        <taxon>Nocardioides</taxon>
    </lineage>
</organism>
<dbReference type="Proteomes" id="UP001168363">
    <property type="component" value="Unassembled WGS sequence"/>
</dbReference>
<protein>
    <submittedName>
        <fullName evidence="3">IS110 family transposase</fullName>
    </submittedName>
</protein>
<dbReference type="PANTHER" id="PTHR33055">
    <property type="entry name" value="TRANSPOSASE FOR INSERTION SEQUENCE ELEMENT IS1111A"/>
    <property type="match status" value="1"/>
</dbReference>
<reference evidence="3" key="1">
    <citation type="submission" date="2023-06" db="EMBL/GenBank/DDBJ databases">
        <title>Genome sequence of Nocardioides sp. SOB44.</title>
        <authorList>
            <person name="Zhang G."/>
        </authorList>
    </citation>
    <scope>NUCLEOTIDE SEQUENCE</scope>
    <source>
        <strain evidence="3">SOB44</strain>
    </source>
</reference>
<dbReference type="NCBIfam" id="NF033542">
    <property type="entry name" value="transpos_IS110"/>
    <property type="match status" value="1"/>
</dbReference>
<dbReference type="Pfam" id="PF01548">
    <property type="entry name" value="DEDD_Tnp_IS110"/>
    <property type="match status" value="1"/>
</dbReference>
<accession>A0ABT8TYA0</accession>
<dbReference type="InterPro" id="IPR002525">
    <property type="entry name" value="Transp_IS110-like_N"/>
</dbReference>
<gene>
    <name evidence="3" type="ORF">QWJ41_17450</name>
</gene>